<feature type="transmembrane region" description="Helical" evidence="7">
    <location>
        <begin position="95"/>
        <end position="121"/>
    </location>
</feature>
<dbReference type="GO" id="GO:0055085">
    <property type="term" value="P:transmembrane transport"/>
    <property type="evidence" value="ECO:0007669"/>
    <property type="project" value="InterPro"/>
</dbReference>
<reference evidence="9 10" key="1">
    <citation type="submission" date="2016-12" db="EMBL/GenBank/DDBJ databases">
        <authorList>
            <person name="Song W.-J."/>
            <person name="Kurnit D.M."/>
        </authorList>
    </citation>
    <scope>NUCLEOTIDE SEQUENCE [LARGE SCALE GENOMIC DNA]</scope>
    <source>
        <strain evidence="9 10">IMCC3135</strain>
    </source>
</reference>
<dbReference type="RefSeq" id="WP_088921442.1">
    <property type="nucleotide sequence ID" value="NZ_CP018632.1"/>
</dbReference>
<keyword evidence="5 7" id="KW-1133">Transmembrane helix</keyword>
<evidence type="ECO:0000313" key="10">
    <source>
        <dbReference type="Proteomes" id="UP000250079"/>
    </source>
</evidence>
<dbReference type="InterPro" id="IPR035906">
    <property type="entry name" value="MetI-like_sf"/>
</dbReference>
<dbReference type="PANTHER" id="PTHR43386">
    <property type="entry name" value="OLIGOPEPTIDE TRANSPORT SYSTEM PERMEASE PROTEIN APPC"/>
    <property type="match status" value="1"/>
</dbReference>
<evidence type="ECO:0000256" key="6">
    <source>
        <dbReference type="ARBA" id="ARBA00023136"/>
    </source>
</evidence>
<name>A0A2Z2NZ17_9GAMM</name>
<feature type="transmembrane region" description="Helical" evidence="7">
    <location>
        <begin position="216"/>
        <end position="238"/>
    </location>
</feature>
<dbReference type="GO" id="GO:0005886">
    <property type="term" value="C:plasma membrane"/>
    <property type="evidence" value="ECO:0007669"/>
    <property type="project" value="UniProtKB-SubCell"/>
</dbReference>
<dbReference type="Pfam" id="PF00528">
    <property type="entry name" value="BPD_transp_1"/>
    <property type="match status" value="1"/>
</dbReference>
<comment type="subcellular location">
    <subcellularLocation>
        <location evidence="1 7">Cell membrane</location>
        <topology evidence="1 7">Multi-pass membrane protein</topology>
    </subcellularLocation>
</comment>
<dbReference type="Proteomes" id="UP000250079">
    <property type="component" value="Chromosome"/>
</dbReference>
<sequence length="305" mass="33245">MIARLRRYAIENELLYLFLHSRLAQLAALMAILMIGGAILANFIAPTDPYDLTSYDLLDSLLPPSWSEGGDSRFIIGTDDQGRDLLSAILYGTRLSLIVGLLSISFACVLGVSVGLMAGYLGGRFDAIVMRIADVQLSLPAILTALLIDGIARGILPQQRHDDLMIVVLTLAIGLSLWVNFARTARASTFVEKNKEYVQATEIMGMHPLRIMLVQILPNIMGPIMVILTVDLAVAILLEATLSFLGVGVPANQPSLGTLIRIGTEYLFSGEWWIVAFPSLTLIVLIVSVNILGDFLRDALNPKLR</sequence>
<dbReference type="KEGG" id="gai:IMCC3135_33260"/>
<keyword evidence="2 7" id="KW-0813">Transport</keyword>
<accession>A0A2Z2NZ17</accession>
<dbReference type="OrthoDB" id="9805884at2"/>
<evidence type="ECO:0000256" key="1">
    <source>
        <dbReference type="ARBA" id="ARBA00004651"/>
    </source>
</evidence>
<evidence type="ECO:0000256" key="5">
    <source>
        <dbReference type="ARBA" id="ARBA00022989"/>
    </source>
</evidence>
<dbReference type="PROSITE" id="PS50928">
    <property type="entry name" value="ABC_TM1"/>
    <property type="match status" value="1"/>
</dbReference>
<dbReference type="EMBL" id="CP018632">
    <property type="protein sequence ID" value="ASJ76696.1"/>
    <property type="molecule type" value="Genomic_DNA"/>
</dbReference>
<organism evidence="9 10">
    <name type="scientific">Granulosicoccus antarcticus IMCC3135</name>
    <dbReference type="NCBI Taxonomy" id="1192854"/>
    <lineage>
        <taxon>Bacteria</taxon>
        <taxon>Pseudomonadati</taxon>
        <taxon>Pseudomonadota</taxon>
        <taxon>Gammaproteobacteria</taxon>
        <taxon>Chromatiales</taxon>
        <taxon>Granulosicoccaceae</taxon>
        <taxon>Granulosicoccus</taxon>
    </lineage>
</organism>
<dbReference type="InterPro" id="IPR050366">
    <property type="entry name" value="BP-dependent_transpt_permease"/>
</dbReference>
<feature type="transmembrane region" description="Helical" evidence="7">
    <location>
        <begin position="26"/>
        <end position="45"/>
    </location>
</feature>
<keyword evidence="6 7" id="KW-0472">Membrane</keyword>
<proteinExistence type="inferred from homology"/>
<evidence type="ECO:0000256" key="3">
    <source>
        <dbReference type="ARBA" id="ARBA00022475"/>
    </source>
</evidence>
<dbReference type="SUPFAM" id="SSF161098">
    <property type="entry name" value="MetI-like"/>
    <property type="match status" value="1"/>
</dbReference>
<keyword evidence="3" id="KW-1003">Cell membrane</keyword>
<evidence type="ECO:0000259" key="8">
    <source>
        <dbReference type="PROSITE" id="PS50928"/>
    </source>
</evidence>
<keyword evidence="10" id="KW-1185">Reference proteome</keyword>
<comment type="similarity">
    <text evidence="7">Belongs to the binding-protein-dependent transport system permease family.</text>
</comment>
<feature type="transmembrane region" description="Helical" evidence="7">
    <location>
        <begin position="133"/>
        <end position="152"/>
    </location>
</feature>
<dbReference type="Gene3D" id="1.10.3720.10">
    <property type="entry name" value="MetI-like"/>
    <property type="match status" value="1"/>
</dbReference>
<dbReference type="InterPro" id="IPR000515">
    <property type="entry name" value="MetI-like"/>
</dbReference>
<keyword evidence="4 7" id="KW-0812">Transmembrane</keyword>
<dbReference type="PANTHER" id="PTHR43386:SF26">
    <property type="entry name" value="ABC TRANSPORTER PERMEASE PROTEIN"/>
    <property type="match status" value="1"/>
</dbReference>
<gene>
    <name evidence="9" type="primary">dppC_5</name>
    <name evidence="9" type="ORF">IMCC3135_33260</name>
</gene>
<evidence type="ECO:0000256" key="2">
    <source>
        <dbReference type="ARBA" id="ARBA00022448"/>
    </source>
</evidence>
<feature type="transmembrane region" description="Helical" evidence="7">
    <location>
        <begin position="164"/>
        <end position="181"/>
    </location>
</feature>
<evidence type="ECO:0000256" key="4">
    <source>
        <dbReference type="ARBA" id="ARBA00022692"/>
    </source>
</evidence>
<evidence type="ECO:0000313" key="9">
    <source>
        <dbReference type="EMBL" id="ASJ76696.1"/>
    </source>
</evidence>
<evidence type="ECO:0000256" key="7">
    <source>
        <dbReference type="RuleBase" id="RU363032"/>
    </source>
</evidence>
<protein>
    <submittedName>
        <fullName evidence="9">Dipeptide transport system permease protein DppC</fullName>
    </submittedName>
</protein>
<dbReference type="AlphaFoldDB" id="A0A2Z2NZ17"/>
<feature type="transmembrane region" description="Helical" evidence="7">
    <location>
        <begin position="272"/>
        <end position="296"/>
    </location>
</feature>
<feature type="domain" description="ABC transmembrane type-1" evidence="8">
    <location>
        <begin position="93"/>
        <end position="293"/>
    </location>
</feature>
<dbReference type="CDD" id="cd06261">
    <property type="entry name" value="TM_PBP2"/>
    <property type="match status" value="1"/>
</dbReference>